<evidence type="ECO:0000313" key="12">
    <source>
        <dbReference type="EMBL" id="NHO67948.1"/>
    </source>
</evidence>
<dbReference type="RefSeq" id="WP_167191488.1">
    <property type="nucleotide sequence ID" value="NZ_JAAONZ010000022.1"/>
</dbReference>
<proteinExistence type="inferred from homology"/>
<dbReference type="NCBIfam" id="NF008159">
    <property type="entry name" value="PRK10911.1"/>
    <property type="match status" value="1"/>
</dbReference>
<dbReference type="GO" id="GO:0006508">
    <property type="term" value="P:proteolysis"/>
    <property type="evidence" value="ECO:0007669"/>
    <property type="project" value="UniProtKB-KW"/>
</dbReference>
<dbReference type="InterPro" id="IPR024077">
    <property type="entry name" value="Neurolysin/TOP_dom2"/>
</dbReference>
<keyword evidence="4 9" id="KW-0378">Hydrolase</keyword>
<name>A0A9E5MP91_9GAMM</name>
<dbReference type="Gene3D" id="1.10.1370.10">
    <property type="entry name" value="Neurolysin, domain 3"/>
    <property type="match status" value="1"/>
</dbReference>
<accession>A0A9E5MP91</accession>
<organism evidence="12 13">
    <name type="scientific">Pseudomaricurvus hydrocarbonicus</name>
    <dbReference type="NCBI Taxonomy" id="1470433"/>
    <lineage>
        <taxon>Bacteria</taxon>
        <taxon>Pseudomonadati</taxon>
        <taxon>Pseudomonadota</taxon>
        <taxon>Gammaproteobacteria</taxon>
        <taxon>Cellvibrionales</taxon>
        <taxon>Cellvibrionaceae</taxon>
        <taxon>Pseudomaricurvus</taxon>
    </lineage>
</organism>
<dbReference type="InterPro" id="IPR045666">
    <property type="entry name" value="OpdA_N"/>
</dbReference>
<dbReference type="GO" id="GO:0004222">
    <property type="term" value="F:metalloendopeptidase activity"/>
    <property type="evidence" value="ECO:0007669"/>
    <property type="project" value="UniProtKB-EC"/>
</dbReference>
<comment type="caution">
    <text evidence="12">The sequence shown here is derived from an EMBL/GenBank/DDBJ whole genome shotgun (WGS) entry which is preliminary data.</text>
</comment>
<feature type="domain" description="Peptidase M3A/M3B catalytic" evidence="10">
    <location>
        <begin position="224"/>
        <end position="676"/>
    </location>
</feature>
<reference evidence="12" key="1">
    <citation type="submission" date="2020-03" db="EMBL/GenBank/DDBJ databases">
        <authorList>
            <person name="Guo F."/>
        </authorList>
    </citation>
    <scope>NUCLEOTIDE SEQUENCE</scope>
    <source>
        <strain evidence="12">JCM 30134</strain>
    </source>
</reference>
<dbReference type="Pfam" id="PF19310">
    <property type="entry name" value="TOP_N"/>
    <property type="match status" value="1"/>
</dbReference>
<protein>
    <recommendedName>
        <fullName evidence="8">oligopeptidase A</fullName>
        <ecNumber evidence="8">3.4.24.70</ecNumber>
    </recommendedName>
</protein>
<evidence type="ECO:0000256" key="4">
    <source>
        <dbReference type="ARBA" id="ARBA00022801"/>
    </source>
</evidence>
<sequence>MTNPLLDNPTLPPFSAIQAEHVEPAIDSLIQQCRENLSAVVAQAQTQGVCWENLITPLEEQDDRLSKAWSPVGHLNAVMNSDALRDAYTSSIAKLTAYGTEVGQNKPLCEAYQALADSEQFAQLSEPQRTSVEHALRDFRLAGVDLPEAEKQTYSDLKQRLSELNTRFSNNVLDATQGWYKRLESAEELAGLPDNALALARQAADEKSESGYVITLDIPSYLAVMMHADNRQLREEIYTAYGTRASDQGPTAGQWDNAPLIDEILSVRHQLAQLLGFDNYAERSLATKMAESCDQVEAFLLELAEKSKPAAQVDYDELKAFAKSRDGVEDFQAWDQAYYSEKLKQQKYAISQEELRPYFPAETVVEGMFELVARLFGIRIRQQTADVWHQDARFYEIEQNGEVIARFYLDMYARANKRGGAWMDECRVRRQGPEGLQLPVAYLTCNFTPAVGDKPALLTHDEVVTLFHEFGHGLHHMLTKISTAAVSGINGVAWDAVELPSQFLENWCWEKSVIPMISGHFESGEPLPETLLNNLLAAKNFQSAMQMLRQIEFSLFDFRLHRNYNPGSPRPVQVVLDEIRKEIAVAIPPAFNRFQNSFSHIFAGGYAAGYYSYKWAEVLSSDAFARFEEEGIFNVETGRSFLKEILEMGGSKDAMELFKNFRGREPNTEALLRHSGIV</sequence>
<comment type="cofactor">
    <cofactor evidence="9">
        <name>Zn(2+)</name>
        <dbReference type="ChEBI" id="CHEBI:29105"/>
    </cofactor>
    <text evidence="9">Binds 1 zinc ion.</text>
</comment>
<evidence type="ECO:0000313" key="13">
    <source>
        <dbReference type="Proteomes" id="UP000787472"/>
    </source>
</evidence>
<dbReference type="AlphaFoldDB" id="A0A9E5MP91"/>
<keyword evidence="3 9" id="KW-0479">Metal-binding</keyword>
<dbReference type="PANTHER" id="PTHR11804">
    <property type="entry name" value="PROTEASE M3 THIMET OLIGOPEPTIDASE-RELATED"/>
    <property type="match status" value="1"/>
</dbReference>
<dbReference type="Proteomes" id="UP000787472">
    <property type="component" value="Unassembled WGS sequence"/>
</dbReference>
<evidence type="ECO:0000256" key="7">
    <source>
        <dbReference type="ARBA" id="ARBA00024603"/>
    </source>
</evidence>
<dbReference type="GO" id="GO:0006518">
    <property type="term" value="P:peptide metabolic process"/>
    <property type="evidence" value="ECO:0007669"/>
    <property type="project" value="TreeGrafter"/>
</dbReference>
<dbReference type="GO" id="GO:0005829">
    <property type="term" value="C:cytosol"/>
    <property type="evidence" value="ECO:0007669"/>
    <property type="project" value="UniProtKB-ARBA"/>
</dbReference>
<dbReference type="Gene3D" id="1.20.1050.40">
    <property type="entry name" value="Endopeptidase. Chain P, domain 1"/>
    <property type="match status" value="1"/>
</dbReference>
<evidence type="ECO:0000256" key="5">
    <source>
        <dbReference type="ARBA" id="ARBA00022833"/>
    </source>
</evidence>
<keyword evidence="2 9" id="KW-0645">Protease</keyword>
<keyword evidence="13" id="KW-1185">Reference proteome</keyword>
<dbReference type="InterPro" id="IPR045090">
    <property type="entry name" value="Pept_M3A_M3B"/>
</dbReference>
<evidence type="ECO:0000256" key="6">
    <source>
        <dbReference type="ARBA" id="ARBA00023049"/>
    </source>
</evidence>
<dbReference type="EMBL" id="JAAONZ010000022">
    <property type="protein sequence ID" value="NHO67948.1"/>
    <property type="molecule type" value="Genomic_DNA"/>
</dbReference>
<evidence type="ECO:0000259" key="11">
    <source>
        <dbReference type="Pfam" id="PF19310"/>
    </source>
</evidence>
<feature type="domain" description="Oligopeptidase A N-terminal" evidence="11">
    <location>
        <begin position="27"/>
        <end position="150"/>
    </location>
</feature>
<dbReference type="InterPro" id="IPR001567">
    <property type="entry name" value="Pept_M3A_M3B_dom"/>
</dbReference>
<keyword evidence="6 9" id="KW-0482">Metalloprotease</keyword>
<evidence type="ECO:0000256" key="3">
    <source>
        <dbReference type="ARBA" id="ARBA00022723"/>
    </source>
</evidence>
<evidence type="ECO:0000256" key="8">
    <source>
        <dbReference type="ARBA" id="ARBA00026100"/>
    </source>
</evidence>
<dbReference type="CDD" id="cd06456">
    <property type="entry name" value="M3A_DCP"/>
    <property type="match status" value="1"/>
</dbReference>
<dbReference type="Gene3D" id="3.40.390.10">
    <property type="entry name" value="Collagenase (Catalytic Domain)"/>
    <property type="match status" value="1"/>
</dbReference>
<dbReference type="GO" id="GO:0046872">
    <property type="term" value="F:metal ion binding"/>
    <property type="evidence" value="ECO:0007669"/>
    <property type="project" value="UniProtKB-UniRule"/>
</dbReference>
<dbReference type="PANTHER" id="PTHR11804:SF84">
    <property type="entry name" value="SACCHAROLYSIN"/>
    <property type="match status" value="1"/>
</dbReference>
<gene>
    <name evidence="12" type="primary">prlC</name>
    <name evidence="12" type="ORF">G8770_20565</name>
</gene>
<dbReference type="EC" id="3.4.24.70" evidence="8"/>
<evidence type="ECO:0000259" key="10">
    <source>
        <dbReference type="Pfam" id="PF01432"/>
    </source>
</evidence>
<dbReference type="InterPro" id="IPR024079">
    <property type="entry name" value="MetalloPept_cat_dom_sf"/>
</dbReference>
<keyword evidence="5 9" id="KW-0862">Zinc</keyword>
<dbReference type="SUPFAM" id="SSF55486">
    <property type="entry name" value="Metalloproteases ('zincins'), catalytic domain"/>
    <property type="match status" value="1"/>
</dbReference>
<dbReference type="FunFam" id="3.40.390.10:FF:000009">
    <property type="entry name" value="Oligopeptidase A"/>
    <property type="match status" value="1"/>
</dbReference>
<dbReference type="InterPro" id="IPR034005">
    <property type="entry name" value="M3A_DCP"/>
</dbReference>
<dbReference type="InterPro" id="IPR024080">
    <property type="entry name" value="Neurolysin/TOP_N"/>
</dbReference>
<comment type="catalytic activity">
    <reaction evidence="7">
        <text>Hydrolysis of oligopeptides, with broad specificity. Gly or Ala commonly occur as P1 or P1' residues, but more distant residues are also important, as is shown by the fact that Z-Gly-Pro-Gly-|-Gly-Pro-Ala is cleaved, but not Z-(Gly)(5).</text>
        <dbReference type="EC" id="3.4.24.70"/>
    </reaction>
</comment>
<comment type="similarity">
    <text evidence="1 9">Belongs to the peptidase M3 family.</text>
</comment>
<evidence type="ECO:0000256" key="9">
    <source>
        <dbReference type="RuleBase" id="RU003435"/>
    </source>
</evidence>
<evidence type="ECO:0000256" key="2">
    <source>
        <dbReference type="ARBA" id="ARBA00022670"/>
    </source>
</evidence>
<dbReference type="Pfam" id="PF01432">
    <property type="entry name" value="Peptidase_M3"/>
    <property type="match status" value="1"/>
</dbReference>
<evidence type="ECO:0000256" key="1">
    <source>
        <dbReference type="ARBA" id="ARBA00006040"/>
    </source>
</evidence>